<dbReference type="InterPro" id="IPR036028">
    <property type="entry name" value="SH3-like_dom_sf"/>
</dbReference>
<reference evidence="7 8" key="1">
    <citation type="submission" date="2009-12" db="EMBL/GenBank/DDBJ databases">
        <title>The draft genome of Batrachochytrium dendrobatidis.</title>
        <authorList>
            <consortium name="US DOE Joint Genome Institute (JGI-PGF)"/>
            <person name="Kuo A."/>
            <person name="Salamov A."/>
            <person name="Schmutz J."/>
            <person name="Lucas S."/>
            <person name="Pitluck S."/>
            <person name="Rosenblum E."/>
            <person name="Stajich J."/>
            <person name="Eisen M."/>
            <person name="Grigoriev I.V."/>
        </authorList>
    </citation>
    <scope>NUCLEOTIDE SEQUENCE [LARGE SCALE GENOMIC DNA]</scope>
    <source>
        <strain evidence="8">JAM81 / FGSC 10211</strain>
    </source>
</reference>
<dbReference type="GeneID" id="18237593"/>
<dbReference type="InterPro" id="IPR036208">
    <property type="entry name" value="VHL_sf"/>
</dbReference>
<keyword evidence="8" id="KW-1185">Reference proteome</keyword>
<feature type="region of interest" description="Disordered" evidence="3">
    <location>
        <begin position="163"/>
        <end position="188"/>
    </location>
</feature>
<dbReference type="HOGENOM" id="CLU_667271_0_0_1"/>
<feature type="signal peptide" evidence="5">
    <location>
        <begin position="1"/>
        <end position="19"/>
    </location>
</feature>
<keyword evidence="4" id="KW-0472">Membrane</keyword>
<feature type="compositionally biased region" description="Low complexity" evidence="3">
    <location>
        <begin position="171"/>
        <end position="183"/>
    </location>
</feature>
<evidence type="ECO:0000313" key="8">
    <source>
        <dbReference type="Proteomes" id="UP000007241"/>
    </source>
</evidence>
<evidence type="ECO:0000259" key="6">
    <source>
        <dbReference type="PROSITE" id="PS50002"/>
    </source>
</evidence>
<dbReference type="RefSeq" id="XP_006675226.1">
    <property type="nucleotide sequence ID" value="XM_006675163.1"/>
</dbReference>
<feature type="transmembrane region" description="Helical" evidence="4">
    <location>
        <begin position="196"/>
        <end position="217"/>
    </location>
</feature>
<accession>F4NRM7</accession>
<organism evidence="7 8">
    <name type="scientific">Batrachochytrium dendrobatidis (strain JAM81 / FGSC 10211)</name>
    <name type="common">Frog chytrid fungus</name>
    <dbReference type="NCBI Taxonomy" id="684364"/>
    <lineage>
        <taxon>Eukaryota</taxon>
        <taxon>Fungi</taxon>
        <taxon>Fungi incertae sedis</taxon>
        <taxon>Chytridiomycota</taxon>
        <taxon>Chytridiomycota incertae sedis</taxon>
        <taxon>Chytridiomycetes</taxon>
        <taxon>Rhizophydiales</taxon>
        <taxon>Rhizophydiales incertae sedis</taxon>
        <taxon>Batrachochytrium</taxon>
    </lineage>
</organism>
<evidence type="ECO:0000313" key="7">
    <source>
        <dbReference type="EMBL" id="EGF83755.1"/>
    </source>
</evidence>
<dbReference type="SUPFAM" id="SSF49468">
    <property type="entry name" value="VHL"/>
    <property type="match status" value="1"/>
</dbReference>
<feature type="chain" id="PRO_5003312375" description="SH3 domain-containing protein" evidence="5">
    <location>
        <begin position="20"/>
        <end position="412"/>
    </location>
</feature>
<dbReference type="Proteomes" id="UP000007241">
    <property type="component" value="Unassembled WGS sequence"/>
</dbReference>
<evidence type="ECO:0000256" key="5">
    <source>
        <dbReference type="SAM" id="SignalP"/>
    </source>
</evidence>
<evidence type="ECO:0000256" key="1">
    <source>
        <dbReference type="ARBA" id="ARBA00022443"/>
    </source>
</evidence>
<keyword evidence="5" id="KW-0732">Signal</keyword>
<evidence type="ECO:0000256" key="2">
    <source>
        <dbReference type="PROSITE-ProRule" id="PRU00192"/>
    </source>
</evidence>
<keyword evidence="1 2" id="KW-0728">SH3 domain</keyword>
<dbReference type="SUPFAM" id="SSF50044">
    <property type="entry name" value="SH3-domain"/>
    <property type="match status" value="1"/>
</dbReference>
<keyword evidence="4" id="KW-1133">Transmembrane helix</keyword>
<dbReference type="AlphaFoldDB" id="F4NRM7"/>
<dbReference type="InterPro" id="IPR001452">
    <property type="entry name" value="SH3_domain"/>
</dbReference>
<protein>
    <recommendedName>
        <fullName evidence="6">SH3 domain-containing protein</fullName>
    </recommendedName>
</protein>
<evidence type="ECO:0000256" key="4">
    <source>
        <dbReference type="SAM" id="Phobius"/>
    </source>
</evidence>
<keyword evidence="4" id="KW-0812">Transmembrane</keyword>
<dbReference type="Pfam" id="PF14604">
    <property type="entry name" value="SH3_9"/>
    <property type="match status" value="1"/>
</dbReference>
<proteinExistence type="predicted"/>
<sequence>MVPFFLITVLFACVAYTQSLNTSPQLSSLSTWSAHLPTPQQLAIQIQTPQFGCSIPAFTKVVQLTITNLLDIPILVSWVNFSCYEIAYQVIDANGISSQQSFLNHVWIARTSTNDDNLGNIASVFNVKQETDLSWNITKTVSNIPETGTVATRSFSSVISPSHTLVKQKDPSPTASTSPSVASFGSASTHDRSGEMIALVASLVAIAVMIALGIILYMRGRWKPAQDDASGKPFDGSKQSPAMFQTLMPFMAFQSKKSQRTSSLAVHAPLTGEHHSEMHGMTNRRPSRSSIVPGQYRISGIIPDTSLSSTSFLSVVLAASENVVNQDPVATESPKETTLPSYGDFDHPVVGIPPMPNSVHLVLHPHIPREPDELNIMPGDRLLVQELYSDGWSLVCNTDGLEGVVPCYCFQP</sequence>
<evidence type="ECO:0000256" key="3">
    <source>
        <dbReference type="SAM" id="MobiDB-lite"/>
    </source>
</evidence>
<name>F4NRM7_BATDJ</name>
<gene>
    <name evidence="7" type="ORF">BATDEDRAFT_21198</name>
</gene>
<dbReference type="OrthoDB" id="5340910at2759"/>
<dbReference type="PROSITE" id="PS50002">
    <property type="entry name" value="SH3"/>
    <property type="match status" value="1"/>
</dbReference>
<dbReference type="InParanoid" id="F4NRM7"/>
<feature type="domain" description="SH3" evidence="6">
    <location>
        <begin position="355"/>
        <end position="412"/>
    </location>
</feature>
<dbReference type="Gene3D" id="2.30.30.40">
    <property type="entry name" value="SH3 Domains"/>
    <property type="match status" value="1"/>
</dbReference>
<dbReference type="Gene3D" id="2.60.40.780">
    <property type="entry name" value="von Hippel-Lindau disease tumour suppressor, beta domain"/>
    <property type="match status" value="1"/>
</dbReference>
<dbReference type="EMBL" id="GL882879">
    <property type="protein sequence ID" value="EGF83755.1"/>
    <property type="molecule type" value="Genomic_DNA"/>
</dbReference>
<dbReference type="InterPro" id="IPR037140">
    <property type="entry name" value="VHL_beta_dom_sf"/>
</dbReference>